<evidence type="ECO:0000256" key="2">
    <source>
        <dbReference type="ARBA" id="ARBA00022737"/>
    </source>
</evidence>
<evidence type="ECO:0000313" key="3">
    <source>
        <dbReference type="EMBL" id="KAJ7098521.1"/>
    </source>
</evidence>
<comment type="caution">
    <text evidence="3">The sequence shown here is derived from an EMBL/GenBank/DDBJ whole genome shotgun (WGS) entry which is preliminary data.</text>
</comment>
<dbReference type="Proteomes" id="UP001222325">
    <property type="component" value="Unassembled WGS sequence"/>
</dbReference>
<accession>A0AAD6UEI2</accession>
<proteinExistence type="predicted"/>
<name>A0AAD6UEI2_9AGAR</name>
<dbReference type="InterPro" id="IPR015915">
    <property type="entry name" value="Kelch-typ_b-propeller"/>
</dbReference>
<evidence type="ECO:0000313" key="4">
    <source>
        <dbReference type="Proteomes" id="UP001222325"/>
    </source>
</evidence>
<dbReference type="PANTHER" id="PTHR46093">
    <property type="entry name" value="ACYL-COA-BINDING DOMAIN-CONTAINING PROTEIN 5"/>
    <property type="match status" value="1"/>
</dbReference>
<dbReference type="Gene3D" id="2.120.10.80">
    <property type="entry name" value="Kelch-type beta propeller"/>
    <property type="match status" value="2"/>
</dbReference>
<dbReference type="AlphaFoldDB" id="A0AAD6UEI2"/>
<protein>
    <submittedName>
        <fullName evidence="3">Uncharacterized protein</fullName>
    </submittedName>
</protein>
<keyword evidence="2" id="KW-0677">Repeat</keyword>
<dbReference type="SUPFAM" id="SSF50965">
    <property type="entry name" value="Galactose oxidase, central domain"/>
    <property type="match status" value="2"/>
</dbReference>
<gene>
    <name evidence="3" type="ORF">B0H15DRAFT_580440</name>
</gene>
<sequence>MRTDQTPSSRQGDRLFDAGQFAVAKAKYMGDAQELVGAAFTLPSERMISDAYIALNPYERTNMMGCCVGIAKCLRRENEIEMALAWCEEVNAIYRCGYYAAPHPLYDWFDHLDNLPEMTLVKSAALCLASEIFAELGNSGTATTRRWNAHKTTKSAPMPHQTPALHSILDRALRERMLKSRHPDPQAPLGKGGCVSGLQLRGSWARLNVGRLGGVTSGRENFASFIWNSHLYVAGGRTSSTGPFHRDMWTLDLHNPDGWRQLPDYPSKFGRAGTFVGWNMLVHNDTALLFTGRPTIGVFDLASETWSSFETTYAATAADVRAGVTDGWPYPGRHCADATTQIVDGTLYVFGGAHSGTIMGCNLFMALDLATRAWRRLSGSVRPPKDGDYTCPGPRKSAASWASPDKTRLYLLYGHFDREAAARGELHGAGEAFGYEDFWSWGIKEECWRRERMAGNPPCARTELSYTYNEKLGKAIVFGGYHPTLPTTVLAKGTETQYSFSYFADTFICDMGGAVPQWQQVLTPGFPTYRCQAQLLCDSATGRTYMFGGWTNAQYIPTRTKLLTRSFGDVWELRVDLPGGQYDAAGAAEEARVAPAGPWQRCFVCGSAGPWKKCGGSCTGRVFFCGAPCLREGWKEHKELHRCRKV</sequence>
<evidence type="ECO:0000256" key="1">
    <source>
        <dbReference type="ARBA" id="ARBA00022441"/>
    </source>
</evidence>
<organism evidence="3 4">
    <name type="scientific">Mycena belliarum</name>
    <dbReference type="NCBI Taxonomy" id="1033014"/>
    <lineage>
        <taxon>Eukaryota</taxon>
        <taxon>Fungi</taxon>
        <taxon>Dikarya</taxon>
        <taxon>Basidiomycota</taxon>
        <taxon>Agaricomycotina</taxon>
        <taxon>Agaricomycetes</taxon>
        <taxon>Agaricomycetidae</taxon>
        <taxon>Agaricales</taxon>
        <taxon>Marasmiineae</taxon>
        <taxon>Mycenaceae</taxon>
        <taxon>Mycena</taxon>
    </lineage>
</organism>
<keyword evidence="4" id="KW-1185">Reference proteome</keyword>
<dbReference type="InterPro" id="IPR011043">
    <property type="entry name" value="Gal_Oxase/kelch_b-propeller"/>
</dbReference>
<dbReference type="PANTHER" id="PTHR46093:SF18">
    <property type="entry name" value="FIBRONECTIN TYPE-III DOMAIN-CONTAINING PROTEIN"/>
    <property type="match status" value="1"/>
</dbReference>
<keyword evidence="1" id="KW-0880">Kelch repeat</keyword>
<dbReference type="EMBL" id="JARJCN010000008">
    <property type="protein sequence ID" value="KAJ7098521.1"/>
    <property type="molecule type" value="Genomic_DNA"/>
</dbReference>
<reference evidence="3" key="1">
    <citation type="submission" date="2023-03" db="EMBL/GenBank/DDBJ databases">
        <title>Massive genome expansion in bonnet fungi (Mycena s.s.) driven by repeated elements and novel gene families across ecological guilds.</title>
        <authorList>
            <consortium name="Lawrence Berkeley National Laboratory"/>
            <person name="Harder C.B."/>
            <person name="Miyauchi S."/>
            <person name="Viragh M."/>
            <person name="Kuo A."/>
            <person name="Thoen E."/>
            <person name="Andreopoulos B."/>
            <person name="Lu D."/>
            <person name="Skrede I."/>
            <person name="Drula E."/>
            <person name="Henrissat B."/>
            <person name="Morin E."/>
            <person name="Kohler A."/>
            <person name="Barry K."/>
            <person name="LaButti K."/>
            <person name="Morin E."/>
            <person name="Salamov A."/>
            <person name="Lipzen A."/>
            <person name="Mereny Z."/>
            <person name="Hegedus B."/>
            <person name="Baldrian P."/>
            <person name="Stursova M."/>
            <person name="Weitz H."/>
            <person name="Taylor A."/>
            <person name="Grigoriev I.V."/>
            <person name="Nagy L.G."/>
            <person name="Martin F."/>
            <person name="Kauserud H."/>
        </authorList>
    </citation>
    <scope>NUCLEOTIDE SEQUENCE</scope>
    <source>
        <strain evidence="3">CBHHK173m</strain>
    </source>
</reference>